<sequence length="114" mass="13308">MEINQLKNALMYKIKLNKKRAQALRAQIDSLETRIFNLQKSIIRVSPTPNLAESALKKLKTMRFDAQSLQRRLNSIEHEMDRQGVALLRLREISRGRMTQMTPEEVIVNSLILY</sequence>
<reference evidence="3" key="1">
    <citation type="submission" date="2018-06" db="EMBL/GenBank/DDBJ databases">
        <title>Whole genome analysis of phage vB_ApiM_fHyAci03 infecting Acinetobacter pittii.</title>
        <authorList>
            <person name="Kiljunen S."/>
            <person name="Wicklund A."/>
            <person name="Skurnik M."/>
        </authorList>
    </citation>
    <scope>NUCLEOTIDE SEQUENCE [LARGE SCALE GENOMIC DNA]</scope>
</reference>
<evidence type="ECO:0000313" key="2">
    <source>
        <dbReference type="EMBL" id="AXF40601.1"/>
    </source>
</evidence>
<keyword evidence="1" id="KW-0175">Coiled coil</keyword>
<dbReference type="Proteomes" id="UP000255697">
    <property type="component" value="Segment"/>
</dbReference>
<protein>
    <submittedName>
        <fullName evidence="2">Uncharacterized protein</fullName>
    </submittedName>
</protein>
<name>A0A345AUL8_9CAUD</name>
<keyword evidence="3" id="KW-1185">Reference proteome</keyword>
<evidence type="ECO:0000256" key="1">
    <source>
        <dbReference type="SAM" id="Coils"/>
    </source>
</evidence>
<dbReference type="EMBL" id="MH460829">
    <property type="protein sequence ID" value="AXF40601.1"/>
    <property type="molecule type" value="Genomic_DNA"/>
</dbReference>
<accession>A0A345AUL8</accession>
<evidence type="ECO:0000313" key="3">
    <source>
        <dbReference type="Proteomes" id="UP000255697"/>
    </source>
</evidence>
<gene>
    <name evidence="2" type="ORF">Ac3_032</name>
</gene>
<feature type="coiled-coil region" evidence="1">
    <location>
        <begin position="14"/>
        <end position="79"/>
    </location>
</feature>
<organism evidence="2 3">
    <name type="scientific">Acinetobacter phage vB_ApiM_fHyAci03</name>
    <dbReference type="NCBI Taxonomy" id="2269366"/>
    <lineage>
        <taxon>Viruses</taxon>
        <taxon>Duplodnaviria</taxon>
        <taxon>Heunggongvirae</taxon>
        <taxon>Uroviricota</taxon>
        <taxon>Caudoviricetes</taxon>
        <taxon>Pantevenvirales</taxon>
        <taxon>Straboviridae</taxon>
        <taxon>Twarogvirinae</taxon>
        <taxon>Lazarusvirus</taxon>
        <taxon>Lazarusvirus fhyacithree</taxon>
    </lineage>
</organism>
<proteinExistence type="predicted"/>